<dbReference type="GO" id="GO:0009307">
    <property type="term" value="P:DNA restriction-modification system"/>
    <property type="evidence" value="ECO:0007669"/>
    <property type="project" value="UniProtKB-KW"/>
</dbReference>
<dbReference type="InterPro" id="IPR051537">
    <property type="entry name" value="DNA_Adenine_Mtase"/>
</dbReference>
<sequence>MENKNLVWEFANRVRGRVPEEMVVEFVISFAYDYCNSNDLIPGNETELLNIAGESLERIPSDLKFDLENMFLDLSFDEIKGFVSSSLFIKQRFMDNSNDNLLALASELLELSNGDSLFDLGSGLGGFLIGTLNLAQERSIELSALYGVEINYNQHALSKMVLEIFTFDSSVKSKINYANILTDKYELTYNKGFVYPPLGMKLMGNDLNYISIFKNIVLSTRNSVEWIFIDKLLSNLKGEDARAVALVTGRTLFSAVDRDYRNEILKSGMLEGIIELPQGIVDNTSIKLFLLIFSKNNKNVRLFDASMFSSKRKFNGPIKVDVKQIIDFYYGNDVAKKDISELTDLSNWIPSTALLTIDSPINGVKLSEVAHVFTGSQYTVRNFQEALTDENTGYKLLTSSDIQDGLIDESNLQNIDNKDGKLDKFALEYEDVIITSKSSKVKIAVIDFEPKDKIIVTGGMIIARVDKSKLNPTFLKVFLESDQGQLLLKSIQKGISIITINATELSNIIIPLPQLDVQYNISKKYNRKLSSLMALKAEILKIEDELKNFYYEEIEEVLS</sequence>
<evidence type="ECO:0000256" key="3">
    <source>
        <dbReference type="ARBA" id="ARBA00022679"/>
    </source>
</evidence>
<dbReference type="AlphaFoldDB" id="A0A553IGB6"/>
<comment type="catalytic activity">
    <reaction evidence="7">
        <text>a 2'-deoxyadenosine in DNA + S-adenosyl-L-methionine = an N(6)-methyl-2'-deoxyadenosine in DNA + S-adenosyl-L-homocysteine + H(+)</text>
        <dbReference type="Rhea" id="RHEA:15197"/>
        <dbReference type="Rhea" id="RHEA-COMP:12418"/>
        <dbReference type="Rhea" id="RHEA-COMP:12419"/>
        <dbReference type="ChEBI" id="CHEBI:15378"/>
        <dbReference type="ChEBI" id="CHEBI:57856"/>
        <dbReference type="ChEBI" id="CHEBI:59789"/>
        <dbReference type="ChEBI" id="CHEBI:90615"/>
        <dbReference type="ChEBI" id="CHEBI:90616"/>
        <dbReference type="EC" id="2.1.1.72"/>
    </reaction>
</comment>
<dbReference type="Gene3D" id="3.40.50.150">
    <property type="entry name" value="Vaccinia Virus protein VP39"/>
    <property type="match status" value="1"/>
</dbReference>
<keyword evidence="6" id="KW-0238">DNA-binding</keyword>
<reference evidence="9 10" key="1">
    <citation type="submission" date="2019-07" db="EMBL/GenBank/DDBJ databases">
        <title>Genome sequence of Acholeplasma laidlawii strain with increased resistance to erythromycin.</title>
        <authorList>
            <person name="Medvedeva E.S."/>
            <person name="Baranova N.B."/>
            <person name="Siniagina M.N."/>
            <person name="Mouzykantov A."/>
            <person name="Chernova O.A."/>
            <person name="Chernov V.M."/>
        </authorList>
    </citation>
    <scope>NUCLEOTIDE SEQUENCE [LARGE SCALE GENOMIC DNA]</scope>
    <source>
        <strain evidence="9 10">PG8REry</strain>
    </source>
</reference>
<evidence type="ECO:0000313" key="10">
    <source>
        <dbReference type="Proteomes" id="UP000315938"/>
    </source>
</evidence>
<dbReference type="GO" id="GO:0009007">
    <property type="term" value="F:site-specific DNA-methyltransferase (adenine-specific) activity"/>
    <property type="evidence" value="ECO:0007669"/>
    <property type="project" value="UniProtKB-EC"/>
</dbReference>
<dbReference type="Gene3D" id="3.90.220.20">
    <property type="entry name" value="DNA methylase specificity domains"/>
    <property type="match status" value="1"/>
</dbReference>
<keyword evidence="3" id="KW-0808">Transferase</keyword>
<dbReference type="GO" id="GO:0008170">
    <property type="term" value="F:N-methyltransferase activity"/>
    <property type="evidence" value="ECO:0007669"/>
    <property type="project" value="InterPro"/>
</dbReference>
<proteinExistence type="predicted"/>
<dbReference type="InterPro" id="IPR044946">
    <property type="entry name" value="Restrct_endonuc_typeI_TRD_sf"/>
</dbReference>
<protein>
    <recommendedName>
        <fullName evidence="1">site-specific DNA-methyltransferase (adenine-specific)</fullName>
        <ecNumber evidence="1">2.1.1.72</ecNumber>
    </recommendedName>
</protein>
<evidence type="ECO:0000256" key="4">
    <source>
        <dbReference type="ARBA" id="ARBA00022691"/>
    </source>
</evidence>
<dbReference type="GO" id="GO:0003677">
    <property type="term" value="F:DNA binding"/>
    <property type="evidence" value="ECO:0007669"/>
    <property type="project" value="UniProtKB-KW"/>
</dbReference>
<evidence type="ECO:0000256" key="5">
    <source>
        <dbReference type="ARBA" id="ARBA00022747"/>
    </source>
</evidence>
<feature type="domain" description="DNA methylase adenine-specific" evidence="8">
    <location>
        <begin position="102"/>
        <end position="359"/>
    </location>
</feature>
<dbReference type="Pfam" id="PF02384">
    <property type="entry name" value="N6_Mtase"/>
    <property type="match status" value="1"/>
</dbReference>
<dbReference type="SUPFAM" id="SSF116734">
    <property type="entry name" value="DNA methylase specificity domain"/>
    <property type="match status" value="1"/>
</dbReference>
<dbReference type="RefSeq" id="WP_012243204.1">
    <property type="nucleotide sequence ID" value="NZ_JACAOE010000002.1"/>
</dbReference>
<gene>
    <name evidence="9" type="ORF">FNV44_05925</name>
</gene>
<dbReference type="GO" id="GO:0032259">
    <property type="term" value="P:methylation"/>
    <property type="evidence" value="ECO:0007669"/>
    <property type="project" value="UniProtKB-KW"/>
</dbReference>
<dbReference type="InterPro" id="IPR003356">
    <property type="entry name" value="DNA_methylase_A-5"/>
</dbReference>
<dbReference type="PANTHER" id="PTHR42933:SF3">
    <property type="entry name" value="TYPE I RESTRICTION ENZYME MJAVIII METHYLASE SUBUNIT"/>
    <property type="match status" value="1"/>
</dbReference>
<evidence type="ECO:0000259" key="8">
    <source>
        <dbReference type="Pfam" id="PF02384"/>
    </source>
</evidence>
<organism evidence="9 10">
    <name type="scientific">Acholeplasma laidlawii</name>
    <dbReference type="NCBI Taxonomy" id="2148"/>
    <lineage>
        <taxon>Bacteria</taxon>
        <taxon>Bacillati</taxon>
        <taxon>Mycoplasmatota</taxon>
        <taxon>Mollicutes</taxon>
        <taxon>Acholeplasmatales</taxon>
        <taxon>Acholeplasmataceae</taxon>
        <taxon>Acholeplasma</taxon>
    </lineage>
</organism>
<keyword evidence="5" id="KW-0680">Restriction system</keyword>
<evidence type="ECO:0000256" key="6">
    <source>
        <dbReference type="ARBA" id="ARBA00023125"/>
    </source>
</evidence>
<dbReference type="EC" id="2.1.1.72" evidence="1"/>
<keyword evidence="4" id="KW-0949">S-adenosyl-L-methionine</keyword>
<name>A0A553IGB6_ACHLA</name>
<evidence type="ECO:0000313" key="9">
    <source>
        <dbReference type="EMBL" id="TRX99242.1"/>
    </source>
</evidence>
<dbReference type="EMBL" id="VKID01000002">
    <property type="protein sequence ID" value="TRX99242.1"/>
    <property type="molecule type" value="Genomic_DNA"/>
</dbReference>
<accession>A0A553IGB6</accession>
<dbReference type="Proteomes" id="UP000315938">
    <property type="component" value="Unassembled WGS sequence"/>
</dbReference>
<evidence type="ECO:0000256" key="7">
    <source>
        <dbReference type="ARBA" id="ARBA00047942"/>
    </source>
</evidence>
<dbReference type="SUPFAM" id="SSF53335">
    <property type="entry name" value="S-adenosyl-L-methionine-dependent methyltransferases"/>
    <property type="match status" value="1"/>
</dbReference>
<dbReference type="InterPro" id="IPR029063">
    <property type="entry name" value="SAM-dependent_MTases_sf"/>
</dbReference>
<evidence type="ECO:0000256" key="2">
    <source>
        <dbReference type="ARBA" id="ARBA00022603"/>
    </source>
</evidence>
<dbReference type="GeneID" id="41339409"/>
<keyword evidence="2 9" id="KW-0489">Methyltransferase</keyword>
<evidence type="ECO:0000256" key="1">
    <source>
        <dbReference type="ARBA" id="ARBA00011900"/>
    </source>
</evidence>
<dbReference type="PANTHER" id="PTHR42933">
    <property type="entry name" value="SLR6095 PROTEIN"/>
    <property type="match status" value="1"/>
</dbReference>
<comment type="caution">
    <text evidence="9">The sequence shown here is derived from an EMBL/GenBank/DDBJ whole genome shotgun (WGS) entry which is preliminary data.</text>
</comment>